<keyword evidence="3" id="KW-1185">Reference proteome</keyword>
<name>A0ABX1VG83_9PLAN</name>
<comment type="caution">
    <text evidence="2">The sequence shown here is derived from an EMBL/GenBank/DDBJ whole genome shotgun (WGS) entry which is preliminary data.</text>
</comment>
<organism evidence="2 3">
    <name type="scientific">Alienimonas chondri</name>
    <dbReference type="NCBI Taxonomy" id="2681879"/>
    <lineage>
        <taxon>Bacteria</taxon>
        <taxon>Pseudomonadati</taxon>
        <taxon>Planctomycetota</taxon>
        <taxon>Planctomycetia</taxon>
        <taxon>Planctomycetales</taxon>
        <taxon>Planctomycetaceae</taxon>
        <taxon>Alienimonas</taxon>
    </lineage>
</organism>
<gene>
    <name evidence="2" type="ORF">LzC2_28550</name>
</gene>
<reference evidence="2 3" key="1">
    <citation type="journal article" date="2020" name="Syst. Appl. Microbiol.">
        <title>Alienimonas chondri sp. nov., a novel planctomycete isolated from the biofilm of the red alga Chondrus crispus.</title>
        <authorList>
            <person name="Vitorino I."/>
            <person name="Albuquerque L."/>
            <person name="Wiegand S."/>
            <person name="Kallscheuer N."/>
            <person name="da Costa M.S."/>
            <person name="Lobo-da-Cunha A."/>
            <person name="Jogler C."/>
            <person name="Lage O.M."/>
        </authorList>
    </citation>
    <scope>NUCLEOTIDE SEQUENCE [LARGE SCALE GENOMIC DNA]</scope>
    <source>
        <strain evidence="2 3">LzC2</strain>
    </source>
</reference>
<protein>
    <submittedName>
        <fullName evidence="2">Uncharacterized protein</fullName>
    </submittedName>
</protein>
<dbReference type="EMBL" id="WTPX01000097">
    <property type="protein sequence ID" value="NNJ26764.1"/>
    <property type="molecule type" value="Genomic_DNA"/>
</dbReference>
<accession>A0ABX1VG83</accession>
<evidence type="ECO:0000313" key="2">
    <source>
        <dbReference type="EMBL" id="NNJ26764.1"/>
    </source>
</evidence>
<feature type="compositionally biased region" description="Basic and acidic residues" evidence="1">
    <location>
        <begin position="1"/>
        <end position="10"/>
    </location>
</feature>
<feature type="compositionally biased region" description="Pro residues" evidence="1">
    <location>
        <begin position="11"/>
        <end position="21"/>
    </location>
</feature>
<evidence type="ECO:0000256" key="1">
    <source>
        <dbReference type="SAM" id="MobiDB-lite"/>
    </source>
</evidence>
<evidence type="ECO:0000313" key="3">
    <source>
        <dbReference type="Proteomes" id="UP000609651"/>
    </source>
</evidence>
<sequence length="172" mass="18350">MLEALRRPRNEPPALPRPDPASPHSASPDSASPGSAFTDDDLAAYLREQLPVERSSEIEQALRDDQSSGGQGLRRRLALVAAGADEGRSVGAIWREARLSCPSRDDLGALLLGALDVETERYALFHIREVGCRVCAANLADLEEAASKNPDVAQRRKRVFQSSAGHLGGAGG</sequence>
<dbReference type="Proteomes" id="UP000609651">
    <property type="component" value="Unassembled WGS sequence"/>
</dbReference>
<feature type="compositionally biased region" description="Low complexity" evidence="1">
    <location>
        <begin position="22"/>
        <end position="36"/>
    </location>
</feature>
<feature type="region of interest" description="Disordered" evidence="1">
    <location>
        <begin position="1"/>
        <end position="40"/>
    </location>
</feature>
<proteinExistence type="predicted"/>